<dbReference type="eggNOG" id="COG0143">
    <property type="taxonomic scope" value="Bacteria"/>
</dbReference>
<dbReference type="GO" id="GO:0005829">
    <property type="term" value="C:cytosol"/>
    <property type="evidence" value="ECO:0007669"/>
    <property type="project" value="TreeGrafter"/>
</dbReference>
<evidence type="ECO:0000313" key="9">
    <source>
        <dbReference type="EMBL" id="EGF23442.1"/>
    </source>
</evidence>
<comment type="caution">
    <text evidence="9">The sequence shown here is derived from an EMBL/GenBank/DDBJ whole genome shotgun (WGS) entry which is preliminary data.</text>
</comment>
<dbReference type="PANTHER" id="PTHR45765:SF1">
    <property type="entry name" value="METHIONINE--TRNA LIGASE, CYTOPLASMIC"/>
    <property type="match status" value="1"/>
</dbReference>
<evidence type="ECO:0000256" key="3">
    <source>
        <dbReference type="ARBA" id="ARBA00022741"/>
    </source>
</evidence>
<evidence type="ECO:0000256" key="5">
    <source>
        <dbReference type="ARBA" id="ARBA00022917"/>
    </source>
</evidence>
<dbReference type="InterPro" id="IPR015413">
    <property type="entry name" value="Methionyl/Leucyl_tRNA_Synth"/>
</dbReference>
<dbReference type="AlphaFoldDB" id="F1T3Z8"/>
<evidence type="ECO:0000313" key="10">
    <source>
        <dbReference type="Proteomes" id="UP000005947"/>
    </source>
</evidence>
<dbReference type="Gene3D" id="1.10.730.10">
    <property type="entry name" value="Isoleucyl-tRNA Synthetase, Domain 1"/>
    <property type="match status" value="1"/>
</dbReference>
<comment type="similarity">
    <text evidence="1">Belongs to the class-I aminoacyl-tRNA synthetase family. MetG type 1 subfamily.</text>
</comment>
<proteinExistence type="inferred from homology"/>
<dbReference type="SUPFAM" id="SSF52374">
    <property type="entry name" value="Nucleotidylyl transferase"/>
    <property type="match status" value="1"/>
</dbReference>
<keyword evidence="2 7" id="KW-0436">Ligase</keyword>
<dbReference type="InterPro" id="IPR009080">
    <property type="entry name" value="tRNAsynth_Ia_anticodon-bd"/>
</dbReference>
<dbReference type="InterPro" id="IPR014729">
    <property type="entry name" value="Rossmann-like_a/b/a_fold"/>
</dbReference>
<dbReference type="GO" id="GO:0005524">
    <property type="term" value="F:ATP binding"/>
    <property type="evidence" value="ECO:0007669"/>
    <property type="project" value="UniProtKB-KW"/>
</dbReference>
<evidence type="ECO:0000259" key="8">
    <source>
        <dbReference type="Pfam" id="PF09334"/>
    </source>
</evidence>
<keyword evidence="5 7" id="KW-0648">Protein biosynthesis</keyword>
<protein>
    <submittedName>
        <fullName evidence="9">tRNA ligases class I (M)</fullName>
    </submittedName>
</protein>
<name>F1T3Z8_9ACTN</name>
<evidence type="ECO:0000256" key="7">
    <source>
        <dbReference type="RuleBase" id="RU363039"/>
    </source>
</evidence>
<keyword evidence="6 7" id="KW-0030">Aminoacyl-tRNA synthetase</keyword>
<organism evidence="9 10">
    <name type="scientific">Fannyhessea vaginae DSM 15829</name>
    <dbReference type="NCBI Taxonomy" id="525256"/>
    <lineage>
        <taxon>Bacteria</taxon>
        <taxon>Bacillati</taxon>
        <taxon>Actinomycetota</taxon>
        <taxon>Coriobacteriia</taxon>
        <taxon>Coriobacteriales</taxon>
        <taxon>Atopobiaceae</taxon>
        <taxon>Fannyhessea</taxon>
    </lineage>
</organism>
<dbReference type="Pfam" id="PF09334">
    <property type="entry name" value="tRNA-synt_1g"/>
    <property type="match status" value="2"/>
</dbReference>
<dbReference type="PANTHER" id="PTHR45765">
    <property type="entry name" value="METHIONINE--TRNA LIGASE"/>
    <property type="match status" value="1"/>
</dbReference>
<dbReference type="Gene3D" id="2.170.220.10">
    <property type="match status" value="1"/>
</dbReference>
<dbReference type="GO" id="GO:0006431">
    <property type="term" value="P:methionyl-tRNA aminoacylation"/>
    <property type="evidence" value="ECO:0007669"/>
    <property type="project" value="TreeGrafter"/>
</dbReference>
<dbReference type="OrthoDB" id="9810191at2"/>
<keyword evidence="3 7" id="KW-0547">Nucleotide-binding</keyword>
<gene>
    <name evidence="9" type="ORF">HMPREF0091_10389</name>
</gene>
<dbReference type="SUPFAM" id="SSF47323">
    <property type="entry name" value="Anticodon-binding domain of a subclass of class I aminoacyl-tRNA synthetases"/>
    <property type="match status" value="1"/>
</dbReference>
<feature type="domain" description="Methionyl/Leucyl tRNA synthetase" evidence="8">
    <location>
        <begin position="42"/>
        <end position="274"/>
    </location>
</feature>
<reference evidence="9 10" key="1">
    <citation type="submission" date="2011-02" db="EMBL/GenBank/DDBJ databases">
        <authorList>
            <person name="Muzny D."/>
            <person name="Qin X."/>
            <person name="Buhay C."/>
            <person name="Dugan-Rocha S."/>
            <person name="Ding Y."/>
            <person name="Chen G."/>
            <person name="Hawes A."/>
            <person name="Holder M."/>
            <person name="Jhangiani S."/>
            <person name="Johnson A."/>
            <person name="Khan Z."/>
            <person name="Li Z."/>
            <person name="Liu W."/>
            <person name="Liu X."/>
            <person name="Perez L."/>
            <person name="Shen H."/>
            <person name="Wang Q."/>
            <person name="Watt J."/>
            <person name="Xi L."/>
            <person name="Xin Y."/>
            <person name="Zhou J."/>
            <person name="Deng J."/>
            <person name="Jiang H."/>
            <person name="Liu Y."/>
            <person name="Qu J."/>
            <person name="Song X.-Z."/>
            <person name="Zhang L."/>
            <person name="Villasana D."/>
            <person name="Johnson A."/>
            <person name="Liu J."/>
            <person name="Liyanage D."/>
            <person name="Lorensuhewa L."/>
            <person name="Robinson T."/>
            <person name="Song A."/>
            <person name="Song B.-B."/>
            <person name="Dinh H."/>
            <person name="Thornton R."/>
            <person name="Coyle M."/>
            <person name="Francisco L."/>
            <person name="Jackson L."/>
            <person name="Javaid M."/>
            <person name="Korchina V."/>
            <person name="Kovar C."/>
            <person name="Mata R."/>
            <person name="Mathew T."/>
            <person name="Ngo R."/>
            <person name="Nguyen L."/>
            <person name="Nguyen N."/>
            <person name="Okwuonu G."/>
            <person name="Ongeri F."/>
            <person name="Pham C."/>
            <person name="Simmons D."/>
            <person name="Wilczek-Boney K."/>
            <person name="Hale W."/>
            <person name="Jakkamsetti A."/>
            <person name="Pham P."/>
            <person name="Ruth R."/>
            <person name="San Lucas F."/>
            <person name="Warren J."/>
            <person name="Zhang J."/>
            <person name="Zhao Z."/>
            <person name="Zhou C."/>
            <person name="Zhu D."/>
            <person name="Lee S."/>
            <person name="Bess C."/>
            <person name="Blankenburg K."/>
            <person name="Forbes L."/>
            <person name="Fu Q."/>
            <person name="Gubbala S."/>
            <person name="Hirani K."/>
            <person name="Jayaseelan J.C."/>
            <person name="Lara F."/>
            <person name="Munidasa M."/>
            <person name="Palculict T."/>
            <person name="Patil S."/>
            <person name="Pu L.-L."/>
            <person name="Saada N."/>
            <person name="Tang L."/>
            <person name="Weissenberger G."/>
            <person name="Zhu Y."/>
            <person name="Hemphill L."/>
            <person name="Shang Y."/>
            <person name="Youmans B."/>
            <person name="Ayvaz T."/>
            <person name="Ross M."/>
            <person name="Santibanez J."/>
            <person name="Aqrawi P."/>
            <person name="Gross S."/>
            <person name="Joshi V."/>
            <person name="Fowler G."/>
            <person name="Nazareth L."/>
            <person name="Reid J."/>
            <person name="Worley K."/>
            <person name="Petrosino J."/>
            <person name="Highlander S."/>
            <person name="Gibbs R."/>
        </authorList>
    </citation>
    <scope>NUCLEOTIDE SEQUENCE [LARGE SCALE GENOMIC DNA]</scope>
    <source>
        <strain evidence="9 10">DSM 15829</strain>
    </source>
</reference>
<dbReference type="EMBL" id="ACGK02000001">
    <property type="protein sequence ID" value="EGF23442.1"/>
    <property type="molecule type" value="Genomic_DNA"/>
</dbReference>
<evidence type="ECO:0000256" key="6">
    <source>
        <dbReference type="ARBA" id="ARBA00023146"/>
    </source>
</evidence>
<dbReference type="GeneID" id="93209948"/>
<keyword evidence="10" id="KW-1185">Reference proteome</keyword>
<evidence type="ECO:0000256" key="1">
    <source>
        <dbReference type="ARBA" id="ARBA00008258"/>
    </source>
</evidence>
<accession>F1T3Z8</accession>
<dbReference type="RefSeq" id="WP_006302539.1">
    <property type="nucleotide sequence ID" value="NZ_ACGK02000001.1"/>
</dbReference>
<evidence type="ECO:0000256" key="2">
    <source>
        <dbReference type="ARBA" id="ARBA00022598"/>
    </source>
</evidence>
<feature type="domain" description="Methionyl/Leucyl tRNA synthetase" evidence="8">
    <location>
        <begin position="315"/>
        <end position="501"/>
    </location>
</feature>
<sequence length="700" mass="78989">MTVENSTIFTTHPSSNASQQAQNQYLLTLHNSERPHFPKRAVVTCGMPYGNKNLHFGHIGGVFVPADFFARFLRDRIGKKNVVFVSGTDCFGSPIMEGHRKLKDSGYEGSIHDYVTKNHEDQKRALDAYGISLDLYLGSGLEPAASVHQEITDFILQRLYQNGYLTKRSTRQFFDEKVQQFLNGRQVIGRCPVRGCKSEKAYADECDLGHQFDPEELIAPVSQLSGTQPILKPVDNWYFDLPAFKGYLTELVDAWDHDCHVRSVVCNTVRESLASPVIYIQNKFKDAFDKISDTLPPYTLVGARENQQSFSIEFGNWQDRDTARTQLEAAKIRFRTGKTLLPFRITGNIPWGVKASALPQAQDLTVWCWPESLWAPISFTKTALMLDENHDTHRFSSHDWHDFWCAKDAQVYQFMGQDNIFFYCVAQPALWKALDADLFPDTPVANYHILFMNKKASSSSAIKPPMAEELLQNYSAEQLRAHWLSLALDQKAVSFSPKAFDTSISYTDKKTGVDVMVKDDPRVVDPALKESAFLTNIFNRLARSCFYGAQKACGGCLPHVDASQATKLTCQKALLDFEQAAAVADAHTALGHAETLCRSANKIWGQAAKDAYDQNDDKAYQQALADAFYALRATSLMMHPAVFEGCETICDHMSFDRSVFFSWENAFMGPYELAKTYTHDEAAHKLVEIPAHFDFFKKTK</sequence>
<dbReference type="GO" id="GO:0004825">
    <property type="term" value="F:methionine-tRNA ligase activity"/>
    <property type="evidence" value="ECO:0007669"/>
    <property type="project" value="InterPro"/>
</dbReference>
<keyword evidence="4 7" id="KW-0067">ATP-binding</keyword>
<dbReference type="Gene3D" id="3.40.50.620">
    <property type="entry name" value="HUPs"/>
    <property type="match status" value="2"/>
</dbReference>
<dbReference type="Proteomes" id="UP000005947">
    <property type="component" value="Unassembled WGS sequence"/>
</dbReference>
<dbReference type="InterPro" id="IPR023458">
    <property type="entry name" value="Met-tRNA_ligase_1"/>
</dbReference>
<evidence type="ECO:0000256" key="4">
    <source>
        <dbReference type="ARBA" id="ARBA00022840"/>
    </source>
</evidence>